<keyword evidence="1" id="KW-0812">Transmembrane</keyword>
<protein>
    <submittedName>
        <fullName evidence="2">Uncharacterized protein</fullName>
    </submittedName>
</protein>
<name>A0A834MFP7_RHYFE</name>
<evidence type="ECO:0000313" key="2">
    <source>
        <dbReference type="EMBL" id="KAF7281878.1"/>
    </source>
</evidence>
<keyword evidence="1" id="KW-0472">Membrane</keyword>
<sequence>MNIENLWIICGIVVVIMLILTAIIFYCIRWLRGRKKITNQLYIVEDLGFVNNKTSLLDIANNFTTYRKYSDTDHSDILLHYQSAPTDSGLSDSTDLSNKFTNSYLRINPKADDMHSCISTDSLGTYISTYTANSRKSFVTCSEGSEHGE</sequence>
<proteinExistence type="predicted"/>
<dbReference type="Proteomes" id="UP000625711">
    <property type="component" value="Unassembled WGS sequence"/>
</dbReference>
<evidence type="ECO:0000313" key="3">
    <source>
        <dbReference type="Proteomes" id="UP000625711"/>
    </source>
</evidence>
<dbReference type="OrthoDB" id="6784484at2759"/>
<dbReference type="EMBL" id="JAACXV010000215">
    <property type="protein sequence ID" value="KAF7281878.1"/>
    <property type="molecule type" value="Genomic_DNA"/>
</dbReference>
<comment type="caution">
    <text evidence="2">The sequence shown here is derived from an EMBL/GenBank/DDBJ whole genome shotgun (WGS) entry which is preliminary data.</text>
</comment>
<accession>A0A834MFP7</accession>
<organism evidence="2 3">
    <name type="scientific">Rhynchophorus ferrugineus</name>
    <name type="common">Red palm weevil</name>
    <name type="synonym">Curculio ferrugineus</name>
    <dbReference type="NCBI Taxonomy" id="354439"/>
    <lineage>
        <taxon>Eukaryota</taxon>
        <taxon>Metazoa</taxon>
        <taxon>Ecdysozoa</taxon>
        <taxon>Arthropoda</taxon>
        <taxon>Hexapoda</taxon>
        <taxon>Insecta</taxon>
        <taxon>Pterygota</taxon>
        <taxon>Neoptera</taxon>
        <taxon>Endopterygota</taxon>
        <taxon>Coleoptera</taxon>
        <taxon>Polyphaga</taxon>
        <taxon>Cucujiformia</taxon>
        <taxon>Curculionidae</taxon>
        <taxon>Dryophthorinae</taxon>
        <taxon>Rhynchophorus</taxon>
    </lineage>
</organism>
<gene>
    <name evidence="2" type="ORF">GWI33_004079</name>
</gene>
<dbReference type="AlphaFoldDB" id="A0A834MFP7"/>
<reference evidence="2" key="1">
    <citation type="submission" date="2020-08" db="EMBL/GenBank/DDBJ databases">
        <title>Genome sequencing and assembly of the red palm weevil Rhynchophorus ferrugineus.</title>
        <authorList>
            <person name="Dias G.B."/>
            <person name="Bergman C.M."/>
            <person name="Manee M."/>
        </authorList>
    </citation>
    <scope>NUCLEOTIDE SEQUENCE</scope>
    <source>
        <strain evidence="2">AA-2017</strain>
        <tissue evidence="2">Whole larva</tissue>
    </source>
</reference>
<keyword evidence="3" id="KW-1185">Reference proteome</keyword>
<feature type="transmembrane region" description="Helical" evidence="1">
    <location>
        <begin position="6"/>
        <end position="28"/>
    </location>
</feature>
<evidence type="ECO:0000256" key="1">
    <source>
        <dbReference type="SAM" id="Phobius"/>
    </source>
</evidence>
<keyword evidence="1" id="KW-1133">Transmembrane helix</keyword>